<evidence type="ECO:0000259" key="12">
    <source>
        <dbReference type="Pfam" id="PF02687"/>
    </source>
</evidence>
<dbReference type="EMBL" id="JAUDCG010000017">
    <property type="protein sequence ID" value="MDM8157067.1"/>
    <property type="molecule type" value="Genomic_DNA"/>
</dbReference>
<dbReference type="InterPro" id="IPR004513">
    <property type="entry name" value="FtsX"/>
</dbReference>
<evidence type="ECO:0000256" key="3">
    <source>
        <dbReference type="ARBA" id="ARBA00021907"/>
    </source>
</evidence>
<feature type="transmembrane region" description="Helical" evidence="11">
    <location>
        <begin position="262"/>
        <end position="284"/>
    </location>
</feature>
<sequence>MIPYHLRQAARSFVRHLAMSLSAATAVSVTLTLLALFLVLAGNVSLFAGNIESGLQIHVVLNADVDSEEEIREAGETLKGIDNVAVATLSDKDEELELMIREKGEAFAMYRGEENPLSNAFFITVEDPDRIEETTQTITELSFVSDAVYGGTSVSSLISLLNTVRQGGMIFVILLFLLTGYLISNTIKTTIYARSEEIAIMRNVGASNHFIKVPFMMEGVLIGLVGAIIPCILTVVGYAWFYDLIGGRLFTDLFSLQPVWPFTLFICLGLIAAGVVIGMLGSFLSTTRYLRWKR</sequence>
<evidence type="ECO:0000256" key="2">
    <source>
        <dbReference type="ARBA" id="ARBA00007379"/>
    </source>
</evidence>
<proteinExistence type="inferred from homology"/>
<keyword evidence="5 10" id="KW-0132">Cell division</keyword>
<evidence type="ECO:0000256" key="8">
    <source>
        <dbReference type="ARBA" id="ARBA00023136"/>
    </source>
</evidence>
<dbReference type="Gene3D" id="3.30.70.3040">
    <property type="match status" value="1"/>
</dbReference>
<evidence type="ECO:0000259" key="13">
    <source>
        <dbReference type="Pfam" id="PF18075"/>
    </source>
</evidence>
<keyword evidence="4 10" id="KW-1003">Cell membrane</keyword>
<feature type="transmembrane region" description="Helical" evidence="11">
    <location>
        <begin position="167"/>
        <end position="184"/>
    </location>
</feature>
<organism evidence="14 15">
    <name type="scientific">Amedibacillus dolichus</name>
    <dbReference type="NCBI Taxonomy" id="31971"/>
    <lineage>
        <taxon>Bacteria</taxon>
        <taxon>Bacillati</taxon>
        <taxon>Bacillota</taxon>
        <taxon>Erysipelotrichia</taxon>
        <taxon>Erysipelotrichales</taxon>
        <taxon>Erysipelotrichaceae</taxon>
        <taxon>Amedibacillus</taxon>
    </lineage>
</organism>
<keyword evidence="7 11" id="KW-1133">Transmembrane helix</keyword>
<evidence type="ECO:0000256" key="9">
    <source>
        <dbReference type="ARBA" id="ARBA00023306"/>
    </source>
</evidence>
<dbReference type="Pfam" id="PF18075">
    <property type="entry name" value="FtsX_ECD"/>
    <property type="match status" value="1"/>
</dbReference>
<dbReference type="PANTHER" id="PTHR47755:SF1">
    <property type="entry name" value="CELL DIVISION PROTEIN FTSX"/>
    <property type="match status" value="1"/>
</dbReference>
<dbReference type="Pfam" id="PF02687">
    <property type="entry name" value="FtsX"/>
    <property type="match status" value="1"/>
</dbReference>
<dbReference type="RefSeq" id="WP_289607530.1">
    <property type="nucleotide sequence ID" value="NZ_JAUDCG010000017.1"/>
</dbReference>
<evidence type="ECO:0000256" key="4">
    <source>
        <dbReference type="ARBA" id="ARBA00022475"/>
    </source>
</evidence>
<keyword evidence="8 10" id="KW-0472">Membrane</keyword>
<comment type="similarity">
    <text evidence="2 10">Belongs to the ABC-4 integral membrane protein family. FtsX subfamily.</text>
</comment>
<keyword evidence="15" id="KW-1185">Reference proteome</keyword>
<dbReference type="Proteomes" id="UP001529340">
    <property type="component" value="Unassembled WGS sequence"/>
</dbReference>
<reference evidence="14 15" key="2">
    <citation type="submission" date="2023-06" db="EMBL/GenBank/DDBJ databases">
        <title>Identification and characterization of horizontal gene transfer across gut microbiota members of farm animals based on homology search.</title>
        <authorList>
            <person name="Schwarzerova J."/>
            <person name="Nykrynova M."/>
            <person name="Jureckova K."/>
            <person name="Cejkova D."/>
            <person name="Rychlik I."/>
        </authorList>
    </citation>
    <scope>NUCLEOTIDE SEQUENCE [LARGE SCALE GENOMIC DNA]</scope>
    <source>
        <strain evidence="14 15">ET39</strain>
    </source>
</reference>
<evidence type="ECO:0000256" key="11">
    <source>
        <dbReference type="SAM" id="Phobius"/>
    </source>
</evidence>
<evidence type="ECO:0000256" key="6">
    <source>
        <dbReference type="ARBA" id="ARBA00022692"/>
    </source>
</evidence>
<feature type="transmembrane region" description="Helical" evidence="11">
    <location>
        <begin position="220"/>
        <end position="242"/>
    </location>
</feature>
<accession>A0ABT7UBQ6</accession>
<evidence type="ECO:0000313" key="14">
    <source>
        <dbReference type="EMBL" id="MDM8157067.1"/>
    </source>
</evidence>
<evidence type="ECO:0000256" key="7">
    <source>
        <dbReference type="ARBA" id="ARBA00022989"/>
    </source>
</evidence>
<feature type="domain" description="ABC3 transporter permease C-terminal" evidence="12">
    <location>
        <begin position="169"/>
        <end position="290"/>
    </location>
</feature>
<evidence type="ECO:0000256" key="10">
    <source>
        <dbReference type="PIRNR" id="PIRNR003097"/>
    </source>
</evidence>
<evidence type="ECO:0000256" key="5">
    <source>
        <dbReference type="ARBA" id="ARBA00022618"/>
    </source>
</evidence>
<dbReference type="InterPro" id="IPR003838">
    <property type="entry name" value="ABC3_permease_C"/>
</dbReference>
<feature type="domain" description="FtsX extracellular" evidence="13">
    <location>
        <begin position="55"/>
        <end position="145"/>
    </location>
</feature>
<dbReference type="NCBIfam" id="NF038347">
    <property type="entry name" value="FtsX_Gpos"/>
    <property type="match status" value="1"/>
</dbReference>
<dbReference type="InterPro" id="IPR040690">
    <property type="entry name" value="FtsX_ECD"/>
</dbReference>
<reference evidence="15" key="1">
    <citation type="submission" date="2023-06" db="EMBL/GenBank/DDBJ databases">
        <title>Identification and characterization of horizontal gene transfer across gut microbiota members of farm animals based on homology search.</title>
        <authorList>
            <person name="Zeman M."/>
            <person name="Kubasova T."/>
            <person name="Jahodarova E."/>
            <person name="Nykrynova M."/>
            <person name="Rychlik I."/>
        </authorList>
    </citation>
    <scope>NUCLEOTIDE SEQUENCE [LARGE SCALE GENOMIC DNA]</scope>
    <source>
        <strain evidence="15">ET39</strain>
    </source>
</reference>
<keyword evidence="6 11" id="KW-0812">Transmembrane</keyword>
<dbReference type="PIRSF" id="PIRSF003097">
    <property type="entry name" value="FtsX"/>
    <property type="match status" value="1"/>
</dbReference>
<keyword evidence="9 10" id="KW-0131">Cell cycle</keyword>
<evidence type="ECO:0000256" key="1">
    <source>
        <dbReference type="ARBA" id="ARBA00004651"/>
    </source>
</evidence>
<comment type="caution">
    <text evidence="14">The sequence shown here is derived from an EMBL/GenBank/DDBJ whole genome shotgun (WGS) entry which is preliminary data.</text>
</comment>
<name>A0ABT7UBQ6_9FIRM</name>
<evidence type="ECO:0000313" key="15">
    <source>
        <dbReference type="Proteomes" id="UP001529340"/>
    </source>
</evidence>
<protein>
    <recommendedName>
        <fullName evidence="3 10">Cell division protein FtsX</fullName>
    </recommendedName>
</protein>
<dbReference type="InterPro" id="IPR058204">
    <property type="entry name" value="FtsX_firmicutes-type"/>
</dbReference>
<gene>
    <name evidence="14" type="primary">ftsX</name>
    <name evidence="14" type="ORF">QUV96_05375</name>
</gene>
<comment type="function">
    <text evidence="10">Part of the ABC transporter FtsEX involved in asymmetric cellular division facilitating the initiation of sporulation.</text>
</comment>
<dbReference type="PANTHER" id="PTHR47755">
    <property type="entry name" value="CELL DIVISION PROTEIN FTSX"/>
    <property type="match status" value="1"/>
</dbReference>
<comment type="subcellular location">
    <subcellularLocation>
        <location evidence="1">Cell membrane</location>
        <topology evidence="1">Multi-pass membrane protein</topology>
    </subcellularLocation>
</comment>